<proteinExistence type="predicted"/>
<dbReference type="EMBL" id="KV453880">
    <property type="protein sequence ID" value="ODV82586.1"/>
    <property type="molecule type" value="Genomic_DNA"/>
</dbReference>
<name>A0A1E4SSU8_9ASCO</name>
<organism evidence="2 3">
    <name type="scientific">[Candida] arabinofermentans NRRL YB-2248</name>
    <dbReference type="NCBI Taxonomy" id="983967"/>
    <lineage>
        <taxon>Eukaryota</taxon>
        <taxon>Fungi</taxon>
        <taxon>Dikarya</taxon>
        <taxon>Ascomycota</taxon>
        <taxon>Saccharomycotina</taxon>
        <taxon>Pichiomycetes</taxon>
        <taxon>Pichiales</taxon>
        <taxon>Pichiaceae</taxon>
        <taxon>Ogataea</taxon>
        <taxon>Ogataea/Candida clade</taxon>
    </lineage>
</organism>
<reference evidence="3" key="1">
    <citation type="submission" date="2016-04" db="EMBL/GenBank/DDBJ databases">
        <title>Comparative genomics of biotechnologically important yeasts.</title>
        <authorList>
            <consortium name="DOE Joint Genome Institute"/>
            <person name="Riley R."/>
            <person name="Haridas S."/>
            <person name="Wolfe K.H."/>
            <person name="Lopes M.R."/>
            <person name="Hittinger C.T."/>
            <person name="Goker M."/>
            <person name="Salamov A."/>
            <person name="Wisecaver J."/>
            <person name="Long T.M."/>
            <person name="Aerts A.L."/>
            <person name="Barry K."/>
            <person name="Choi C."/>
            <person name="Clum A."/>
            <person name="Coughlan A.Y."/>
            <person name="Deshpande S."/>
            <person name="Douglass A.P."/>
            <person name="Hanson S.J."/>
            <person name="Klenk H.-P."/>
            <person name="Labutti K."/>
            <person name="Lapidus A."/>
            <person name="Lindquist E."/>
            <person name="Lipzen A."/>
            <person name="Meier-Kolthoff J.P."/>
            <person name="Ohm R.A."/>
            <person name="Otillar R.P."/>
            <person name="Pangilinan J."/>
            <person name="Peng Y."/>
            <person name="Rokas A."/>
            <person name="Rosa C.A."/>
            <person name="Scheuner C."/>
            <person name="Sibirny A.A."/>
            <person name="Slot J.C."/>
            <person name="Stielow J.B."/>
            <person name="Sun H."/>
            <person name="Kurtzman C.P."/>
            <person name="Blackwell M."/>
            <person name="Grigoriev I.V."/>
            <person name="Jeffries T.W."/>
        </authorList>
    </citation>
    <scope>NUCLEOTIDE SEQUENCE [LARGE SCALE GENOMIC DNA]</scope>
    <source>
        <strain evidence="3">NRRL YB-2248</strain>
    </source>
</reference>
<dbReference type="Gene3D" id="3.40.140.10">
    <property type="entry name" value="Cytidine Deaminase, domain 2"/>
    <property type="match status" value="1"/>
</dbReference>
<feature type="domain" description="eIF3h C-terminal" evidence="1">
    <location>
        <begin position="142"/>
        <end position="327"/>
    </location>
</feature>
<accession>A0A1E4SSU8</accession>
<dbReference type="AlphaFoldDB" id="A0A1E4SSU8"/>
<dbReference type="OrthoDB" id="10265695at2759"/>
<dbReference type="STRING" id="983967.A0A1E4SSU8"/>
<sequence length="338" mass="38154">MTSSLSIEINASVALKLANIGAESYPNIESGPIYGFNESESSINIAHIFQFPAQYSSSSSNNDDIFNMKSSNIKYQADILKRLQDTEAGVKLLGWFLSSVGGKTISQSIIEAIINLQQLNLKENRDTTPVLFLVYDPSKSFDGLLSLKALKLSEAFMKTWNSDEKFIAKNLIENRLSYRNIFDEVPMKIKNSHLINLTIQQEFSTAASEEKNLELTINNMRSVDMTTENLHEAIDNLNHNLGNLNYYQRNLSRELTKVNQWKLKTKQDNEEKLKADPNAKLDETEQDWNKHFKLPTQPSKYESLVVSSLINNYCNNLEISGAVELVKTTGAQKSLGLN</sequence>
<evidence type="ECO:0000313" key="3">
    <source>
        <dbReference type="Proteomes" id="UP000094801"/>
    </source>
</evidence>
<evidence type="ECO:0000259" key="1">
    <source>
        <dbReference type="Pfam" id="PF19445"/>
    </source>
</evidence>
<dbReference type="Pfam" id="PF19445">
    <property type="entry name" value="eIF3h_C"/>
    <property type="match status" value="1"/>
</dbReference>
<dbReference type="InterPro" id="IPR045810">
    <property type="entry name" value="eIF3h_C"/>
</dbReference>
<gene>
    <name evidence="2" type="ORF">CANARDRAFT_30736</name>
</gene>
<dbReference type="Proteomes" id="UP000094801">
    <property type="component" value="Unassembled WGS sequence"/>
</dbReference>
<keyword evidence="3" id="KW-1185">Reference proteome</keyword>
<evidence type="ECO:0000313" key="2">
    <source>
        <dbReference type="EMBL" id="ODV82586.1"/>
    </source>
</evidence>
<protein>
    <recommendedName>
        <fullName evidence="1">eIF3h C-terminal domain-containing protein</fullName>
    </recommendedName>
</protein>